<evidence type="ECO:0000313" key="2">
    <source>
        <dbReference type="Proteomes" id="UP000001075"/>
    </source>
</evidence>
<proteinExistence type="predicted"/>
<accession>G3IIQ9</accession>
<name>G3IIQ9_CRIGR</name>
<gene>
    <name evidence="1" type="ORF">I79_023733</name>
</gene>
<dbReference type="InParanoid" id="G3IIQ9"/>
<dbReference type="EMBL" id="JH003089">
    <property type="protein sequence ID" value="EGW11915.1"/>
    <property type="molecule type" value="Genomic_DNA"/>
</dbReference>
<sequence>MVVTTTWLRGFEARSSGKAASAVNWQVTSQDLHSALNKHSDLKSTNNIKS</sequence>
<dbReference type="Proteomes" id="UP000001075">
    <property type="component" value="Unassembled WGS sequence"/>
</dbReference>
<evidence type="ECO:0000313" key="1">
    <source>
        <dbReference type="EMBL" id="EGW11915.1"/>
    </source>
</evidence>
<protein>
    <submittedName>
        <fullName evidence="1">Uncharacterized protein</fullName>
    </submittedName>
</protein>
<reference evidence="2" key="1">
    <citation type="journal article" date="2011" name="Nat. Biotechnol.">
        <title>The genomic sequence of the Chinese hamster ovary (CHO)-K1 cell line.</title>
        <authorList>
            <person name="Xu X."/>
            <person name="Nagarajan H."/>
            <person name="Lewis N.E."/>
            <person name="Pan S."/>
            <person name="Cai Z."/>
            <person name="Liu X."/>
            <person name="Chen W."/>
            <person name="Xie M."/>
            <person name="Wang W."/>
            <person name="Hammond S."/>
            <person name="Andersen M.R."/>
            <person name="Neff N."/>
            <person name="Passarelli B."/>
            <person name="Koh W."/>
            <person name="Fan H.C."/>
            <person name="Wang J."/>
            <person name="Gui Y."/>
            <person name="Lee K.H."/>
            <person name="Betenbaugh M.J."/>
            <person name="Quake S.R."/>
            <person name="Famili I."/>
            <person name="Palsson B.O."/>
            <person name="Wang J."/>
        </authorList>
    </citation>
    <scope>NUCLEOTIDE SEQUENCE [LARGE SCALE GENOMIC DNA]</scope>
    <source>
        <strain evidence="2">CHO K1 cell line</strain>
    </source>
</reference>
<dbReference type="AlphaFoldDB" id="G3IIQ9"/>
<organism evidence="1 2">
    <name type="scientific">Cricetulus griseus</name>
    <name type="common">Chinese hamster</name>
    <name type="synonym">Cricetulus barabensis griseus</name>
    <dbReference type="NCBI Taxonomy" id="10029"/>
    <lineage>
        <taxon>Eukaryota</taxon>
        <taxon>Metazoa</taxon>
        <taxon>Chordata</taxon>
        <taxon>Craniata</taxon>
        <taxon>Vertebrata</taxon>
        <taxon>Euteleostomi</taxon>
        <taxon>Mammalia</taxon>
        <taxon>Eutheria</taxon>
        <taxon>Euarchontoglires</taxon>
        <taxon>Glires</taxon>
        <taxon>Rodentia</taxon>
        <taxon>Myomorpha</taxon>
        <taxon>Muroidea</taxon>
        <taxon>Cricetidae</taxon>
        <taxon>Cricetinae</taxon>
        <taxon>Cricetulus</taxon>
    </lineage>
</organism>